<evidence type="ECO:0000256" key="4">
    <source>
        <dbReference type="ARBA" id="ARBA00023136"/>
    </source>
</evidence>
<evidence type="ECO:0000256" key="3">
    <source>
        <dbReference type="ARBA" id="ARBA00022729"/>
    </source>
</evidence>
<keyword evidence="4" id="KW-0472">Membrane</keyword>
<proteinExistence type="inferred from homology"/>
<dbReference type="EMBL" id="JAPKNK010000004">
    <property type="protein sequence ID" value="MCX5569824.1"/>
    <property type="molecule type" value="Genomic_DNA"/>
</dbReference>
<sequence length="271" mass="28611">MRRQTASALAASLLSLAVIVSAHAAERRPYGDVDLVIELGAGGKVEPRFLGSKDLLFSPYPIVSMSYFRLPGVFELGGGPKTALNFGPSFRIIGERDPSDEPGLAGTRKLDATYELGVKAGYEFNFDPVYGAEVLGEIRGAFGEASGVVGSFGADAIVRPTKQVELKIGPRANFGSSGFTGTYFNVSEAESIASGGNLAAYDAGGGIYSVGLKASARYEFKPDWFLNADAGYDRFVGDAKDSPIVATAGSENQFTVGLGISKRFSVDLFRD</sequence>
<organism evidence="7 8">
    <name type="scientific">Kaistia nematophila</name>
    <dbReference type="NCBI Taxonomy" id="2994654"/>
    <lineage>
        <taxon>Bacteria</taxon>
        <taxon>Pseudomonadati</taxon>
        <taxon>Pseudomonadota</taxon>
        <taxon>Alphaproteobacteria</taxon>
        <taxon>Hyphomicrobiales</taxon>
        <taxon>Kaistiaceae</taxon>
        <taxon>Kaistia</taxon>
    </lineage>
</organism>
<evidence type="ECO:0000256" key="2">
    <source>
        <dbReference type="ARBA" id="ARBA00005722"/>
    </source>
</evidence>
<protein>
    <submittedName>
        <fullName evidence="7">MipA/OmpV family protein</fullName>
    </submittedName>
</protein>
<gene>
    <name evidence="7" type="ORF">OSH07_11525</name>
</gene>
<comment type="caution">
    <text evidence="7">The sequence shown here is derived from an EMBL/GenBank/DDBJ whole genome shotgun (WGS) entry which is preliminary data.</text>
</comment>
<keyword evidence="8" id="KW-1185">Reference proteome</keyword>
<dbReference type="PANTHER" id="PTHR38776">
    <property type="entry name" value="MLTA-INTERACTING PROTEIN-RELATED"/>
    <property type="match status" value="1"/>
</dbReference>
<comment type="similarity">
    <text evidence="2">Belongs to the MipA/OmpV family.</text>
</comment>
<dbReference type="Pfam" id="PF06629">
    <property type="entry name" value="MipA"/>
    <property type="match status" value="1"/>
</dbReference>
<evidence type="ECO:0000313" key="7">
    <source>
        <dbReference type="EMBL" id="MCX5569824.1"/>
    </source>
</evidence>
<keyword evidence="5" id="KW-0998">Cell outer membrane</keyword>
<dbReference type="AlphaFoldDB" id="A0A9X3IKP3"/>
<dbReference type="PANTHER" id="PTHR38776:SF1">
    <property type="entry name" value="MLTA-INTERACTING PROTEIN-RELATED"/>
    <property type="match status" value="1"/>
</dbReference>
<accession>A0A9X3IKP3</accession>
<evidence type="ECO:0000256" key="5">
    <source>
        <dbReference type="ARBA" id="ARBA00023237"/>
    </source>
</evidence>
<dbReference type="InterPro" id="IPR010583">
    <property type="entry name" value="MipA"/>
</dbReference>
<dbReference type="GO" id="GO:0009279">
    <property type="term" value="C:cell outer membrane"/>
    <property type="evidence" value="ECO:0007669"/>
    <property type="project" value="UniProtKB-SubCell"/>
</dbReference>
<name>A0A9X3IKP3_9HYPH</name>
<evidence type="ECO:0000256" key="6">
    <source>
        <dbReference type="SAM" id="SignalP"/>
    </source>
</evidence>
<feature type="signal peptide" evidence="6">
    <location>
        <begin position="1"/>
        <end position="24"/>
    </location>
</feature>
<feature type="chain" id="PRO_5040802133" evidence="6">
    <location>
        <begin position="25"/>
        <end position="271"/>
    </location>
</feature>
<reference evidence="7" key="1">
    <citation type="submission" date="2022-11" db="EMBL/GenBank/DDBJ databases">
        <title>Biodiversity and phylogenetic relationships of bacteria.</title>
        <authorList>
            <person name="Machado R.A.R."/>
            <person name="Bhat A."/>
            <person name="Loulou A."/>
            <person name="Kallel S."/>
        </authorList>
    </citation>
    <scope>NUCLEOTIDE SEQUENCE</scope>
    <source>
        <strain evidence="7">K-TC2</strain>
    </source>
</reference>
<evidence type="ECO:0000313" key="8">
    <source>
        <dbReference type="Proteomes" id="UP001144805"/>
    </source>
</evidence>
<evidence type="ECO:0000256" key="1">
    <source>
        <dbReference type="ARBA" id="ARBA00004442"/>
    </source>
</evidence>
<dbReference type="Proteomes" id="UP001144805">
    <property type="component" value="Unassembled WGS sequence"/>
</dbReference>
<dbReference type="RefSeq" id="WP_266338796.1">
    <property type="nucleotide sequence ID" value="NZ_JAPKNK010000004.1"/>
</dbReference>
<comment type="subcellular location">
    <subcellularLocation>
        <location evidence="1">Cell outer membrane</location>
    </subcellularLocation>
</comment>
<keyword evidence="3 6" id="KW-0732">Signal</keyword>